<dbReference type="EMBL" id="JSZA02000035">
    <property type="protein sequence ID" value="KHD05932.1"/>
    <property type="molecule type" value="Genomic_DNA"/>
</dbReference>
<dbReference type="Proteomes" id="UP000030428">
    <property type="component" value="Unassembled WGS sequence"/>
</dbReference>
<dbReference type="GO" id="GO:0044010">
    <property type="term" value="P:single-species biofilm formation"/>
    <property type="evidence" value="ECO:0007669"/>
    <property type="project" value="InterPro"/>
</dbReference>
<sequence>MPVYSLDTIHEVAQDKNKVILLGRKVEIDVTNLGYFKAKVAACLRELHKSDFHKTIYYEDTKLTFDVYKTKCHSPLGEVDDIYIKLKLNYKGEVFVEIGSFHLL</sequence>
<accession>A0A0A6P6A5</accession>
<evidence type="ECO:0000313" key="1">
    <source>
        <dbReference type="EMBL" id="KHD05932.1"/>
    </source>
</evidence>
<gene>
    <name evidence="1" type="ORF">PN36_11520</name>
</gene>
<dbReference type="GO" id="GO:0009372">
    <property type="term" value="P:quorum sensing"/>
    <property type="evidence" value="ECO:0007669"/>
    <property type="project" value="InterPro"/>
</dbReference>
<dbReference type="InterPro" id="IPR031451">
    <property type="entry name" value="MqsR_toxin"/>
</dbReference>
<reference evidence="1 2" key="1">
    <citation type="journal article" date="2016" name="Front. Microbiol.">
        <title>Single-Cell (Meta-)Genomics of a Dimorphic Candidatus Thiomargarita nelsonii Reveals Genomic Plasticity.</title>
        <authorList>
            <person name="Flood B.E."/>
            <person name="Fliss P."/>
            <person name="Jones D.S."/>
            <person name="Dick G.J."/>
            <person name="Jain S."/>
            <person name="Kaster A.K."/>
            <person name="Winkel M."/>
            <person name="Mussmann M."/>
            <person name="Bailey J."/>
        </authorList>
    </citation>
    <scope>NUCLEOTIDE SEQUENCE [LARGE SCALE GENOMIC DNA]</scope>
    <source>
        <strain evidence="1">Hydrate Ridge</strain>
    </source>
</reference>
<protein>
    <submittedName>
        <fullName evidence="1">Uncharacterized protein</fullName>
    </submittedName>
</protein>
<proteinExistence type="predicted"/>
<organism evidence="1 2">
    <name type="scientific">Candidatus Thiomargarita nelsonii</name>
    <dbReference type="NCBI Taxonomy" id="1003181"/>
    <lineage>
        <taxon>Bacteria</taxon>
        <taxon>Pseudomonadati</taxon>
        <taxon>Pseudomonadota</taxon>
        <taxon>Gammaproteobacteria</taxon>
        <taxon>Thiotrichales</taxon>
        <taxon>Thiotrichaceae</taxon>
        <taxon>Thiomargarita</taxon>
    </lineage>
</organism>
<comment type="caution">
    <text evidence="1">The sequence shown here is derived from an EMBL/GenBank/DDBJ whole genome shotgun (WGS) entry which is preliminary data.</text>
</comment>
<evidence type="ECO:0000313" key="2">
    <source>
        <dbReference type="Proteomes" id="UP000030428"/>
    </source>
</evidence>
<dbReference type="Gene3D" id="3.30.2310.40">
    <property type="match status" value="1"/>
</dbReference>
<keyword evidence="2" id="KW-1185">Reference proteome</keyword>
<dbReference type="InterPro" id="IPR038493">
    <property type="entry name" value="MqsR_sf"/>
</dbReference>
<dbReference type="AlphaFoldDB" id="A0A0A6P6A5"/>
<name>A0A0A6P6A5_9GAMM</name>
<dbReference type="Pfam" id="PF15723">
    <property type="entry name" value="MqsR_toxin"/>
    <property type="match status" value="1"/>
</dbReference>
<dbReference type="GO" id="GO:0017148">
    <property type="term" value="P:negative regulation of translation"/>
    <property type="evidence" value="ECO:0007669"/>
    <property type="project" value="InterPro"/>
</dbReference>